<evidence type="ECO:0000256" key="11">
    <source>
        <dbReference type="ARBA" id="ARBA00023125"/>
    </source>
</evidence>
<feature type="domain" description="DNA polymerase III beta sliding clamp C-terminal" evidence="15">
    <location>
        <begin position="255"/>
        <end position="377"/>
    </location>
</feature>
<keyword evidence="17" id="KW-1185">Reference proteome</keyword>
<dbReference type="EMBL" id="FOIT01000002">
    <property type="protein sequence ID" value="SEV92669.1"/>
    <property type="molecule type" value="Genomic_DNA"/>
</dbReference>
<feature type="domain" description="DNA polymerase III beta sliding clamp central" evidence="14">
    <location>
        <begin position="139"/>
        <end position="252"/>
    </location>
</feature>
<dbReference type="SMART" id="SM00480">
    <property type="entry name" value="POL3Bc"/>
    <property type="match status" value="1"/>
</dbReference>
<dbReference type="NCBIfam" id="TIGR00663">
    <property type="entry name" value="dnan"/>
    <property type="match status" value="1"/>
</dbReference>
<evidence type="ECO:0000256" key="1">
    <source>
        <dbReference type="ARBA" id="ARBA00002266"/>
    </source>
</evidence>
<evidence type="ECO:0000256" key="10">
    <source>
        <dbReference type="ARBA" id="ARBA00022932"/>
    </source>
</evidence>
<keyword evidence="6 12" id="KW-0963">Cytoplasm</keyword>
<evidence type="ECO:0000256" key="9">
    <source>
        <dbReference type="ARBA" id="ARBA00022705"/>
    </source>
</evidence>
<dbReference type="RefSeq" id="WP_245705625.1">
    <property type="nucleotide sequence ID" value="NZ_FOIT01000002.1"/>
</dbReference>
<dbReference type="Pfam" id="PF02767">
    <property type="entry name" value="DNA_pol3_beta_2"/>
    <property type="match status" value="1"/>
</dbReference>
<evidence type="ECO:0000259" key="13">
    <source>
        <dbReference type="Pfam" id="PF00712"/>
    </source>
</evidence>
<dbReference type="Pfam" id="PF00712">
    <property type="entry name" value="DNA_pol3_beta"/>
    <property type="match status" value="1"/>
</dbReference>
<dbReference type="GO" id="GO:0008408">
    <property type="term" value="F:3'-5' exonuclease activity"/>
    <property type="evidence" value="ECO:0007669"/>
    <property type="project" value="InterPro"/>
</dbReference>
<dbReference type="InterPro" id="IPR022635">
    <property type="entry name" value="DNA_polIII_beta_C"/>
</dbReference>
<gene>
    <name evidence="16" type="ORF">SAMN05192557_0812</name>
</gene>
<evidence type="ECO:0000256" key="5">
    <source>
        <dbReference type="ARBA" id="ARBA00021035"/>
    </source>
</evidence>
<evidence type="ECO:0000256" key="8">
    <source>
        <dbReference type="ARBA" id="ARBA00022695"/>
    </source>
</evidence>
<dbReference type="Gene3D" id="3.70.10.10">
    <property type="match status" value="1"/>
</dbReference>
<dbReference type="Gene3D" id="3.10.150.10">
    <property type="entry name" value="DNA Polymerase III, subunit A, domain 2"/>
    <property type="match status" value="1"/>
</dbReference>
<dbReference type="AlphaFoldDB" id="A0A662Z2B6"/>
<evidence type="ECO:0000256" key="6">
    <source>
        <dbReference type="ARBA" id="ARBA00022490"/>
    </source>
</evidence>
<comment type="subcellular location">
    <subcellularLocation>
        <location evidence="2 12">Cytoplasm</location>
    </subcellularLocation>
</comment>
<comment type="similarity">
    <text evidence="3 12">Belongs to the beta sliding clamp family.</text>
</comment>
<dbReference type="GO" id="GO:0006271">
    <property type="term" value="P:DNA strand elongation involved in DNA replication"/>
    <property type="evidence" value="ECO:0007669"/>
    <property type="project" value="TreeGrafter"/>
</dbReference>
<dbReference type="CDD" id="cd00140">
    <property type="entry name" value="beta_clamp"/>
    <property type="match status" value="1"/>
</dbReference>
<dbReference type="SUPFAM" id="SSF55979">
    <property type="entry name" value="DNA clamp"/>
    <property type="match status" value="3"/>
</dbReference>
<evidence type="ECO:0000256" key="3">
    <source>
        <dbReference type="ARBA" id="ARBA00010752"/>
    </source>
</evidence>
<accession>A0A662Z2B6</accession>
<dbReference type="PIRSF" id="PIRSF000804">
    <property type="entry name" value="DNA_pol_III_b"/>
    <property type="match status" value="1"/>
</dbReference>
<dbReference type="GO" id="GO:0003887">
    <property type="term" value="F:DNA-directed DNA polymerase activity"/>
    <property type="evidence" value="ECO:0007669"/>
    <property type="project" value="UniProtKB-UniRule"/>
</dbReference>
<feature type="domain" description="DNA polymerase III beta sliding clamp N-terminal" evidence="13">
    <location>
        <begin position="2"/>
        <end position="128"/>
    </location>
</feature>
<keyword evidence="7 12" id="KW-0808">Transferase</keyword>
<dbReference type="InterPro" id="IPR001001">
    <property type="entry name" value="DNA_polIII_beta"/>
</dbReference>
<evidence type="ECO:0000313" key="17">
    <source>
        <dbReference type="Proteomes" id="UP000243605"/>
    </source>
</evidence>
<comment type="function">
    <text evidence="1 12">Confers DNA tethering and processivity to DNA polymerases and other proteins. Acts as a clamp, forming a ring around DNA (a reaction catalyzed by the clamp-loading complex) which diffuses in an ATP-independent manner freely and bidirectionally along dsDNA. Initially characterized for its ability to contact the catalytic subunit of DNA polymerase III (Pol III), a complex, multichain enzyme responsible for most of the replicative synthesis in bacteria; Pol III exhibits 3'-5' exonuclease proofreading activity. The beta chain is required for initiation of replication as well as for processivity of DNA replication.</text>
</comment>
<organism evidence="16 17">
    <name type="scientific">Aliicoccus persicus</name>
    <dbReference type="NCBI Taxonomy" id="930138"/>
    <lineage>
        <taxon>Bacteria</taxon>
        <taxon>Bacillati</taxon>
        <taxon>Bacillota</taxon>
        <taxon>Bacilli</taxon>
        <taxon>Bacillales</taxon>
        <taxon>Staphylococcaceae</taxon>
        <taxon>Aliicoccus</taxon>
    </lineage>
</organism>
<dbReference type="Pfam" id="PF02768">
    <property type="entry name" value="DNA_pol3_beta_3"/>
    <property type="match status" value="1"/>
</dbReference>
<comment type="subunit">
    <text evidence="4">Forms a ring-shaped head-to-tail homodimer around DNA which binds and tethers DNA polymerases and other proteins to the DNA. The DNA replisome complex has a single clamp-loading complex (3 tau and 1 each of delta, delta', psi and chi subunits) which binds 3 Pol III cores (1 core on the leading strand and 2 on the lagging strand) each with a beta sliding clamp dimer. Additional proteins in the replisome are other copies of gamma, psi and chi, Ssb, DNA helicase and RNA primase.</text>
</comment>
<dbReference type="GO" id="GO:0005737">
    <property type="term" value="C:cytoplasm"/>
    <property type="evidence" value="ECO:0007669"/>
    <property type="project" value="UniProtKB-SubCell"/>
</dbReference>
<evidence type="ECO:0000256" key="12">
    <source>
        <dbReference type="PIRNR" id="PIRNR000804"/>
    </source>
</evidence>
<keyword evidence="10 12" id="KW-0239">DNA-directed DNA polymerase</keyword>
<dbReference type="InterPro" id="IPR046938">
    <property type="entry name" value="DNA_clamp_sf"/>
</dbReference>
<keyword evidence="9 12" id="KW-0235">DNA replication</keyword>
<dbReference type="GO" id="GO:0003677">
    <property type="term" value="F:DNA binding"/>
    <property type="evidence" value="ECO:0007669"/>
    <property type="project" value="UniProtKB-UniRule"/>
</dbReference>
<proteinExistence type="inferred from homology"/>
<keyword evidence="11" id="KW-0238">DNA-binding</keyword>
<evidence type="ECO:0000259" key="15">
    <source>
        <dbReference type="Pfam" id="PF02768"/>
    </source>
</evidence>
<dbReference type="InterPro" id="IPR022637">
    <property type="entry name" value="DNA_polIII_beta_cen"/>
</dbReference>
<evidence type="ECO:0000256" key="7">
    <source>
        <dbReference type="ARBA" id="ARBA00022679"/>
    </source>
</evidence>
<sequence>MMKISINRQYFIDQLNHSLKAISPTTTTPILHGIKLEVTEDELILVSSNSEISIEITIPTEIDNEEILEIHQTGAVVILGRFFVEIIKKLDGDFVHIESTSGNTTTISSGKSKYDLQTYDANQYPLLPDVNNENAVTFPASILKNIINHTVFAVSTSETRPVLTGVHLESHEDGLNFTATDSHRLSFRKLEDSSYSLGELTAVIPGKSLIELNKIIADSDETVEVYFSQNQVLFTYRNIRLISRLIEGKYPDTSRFIPTNFETSFTVSKQEFYHAIDRVSLLARESRSNQAVKLIVQDGQVRVSSQSAEIGFADEDVNVNNLEGNDFKIAFHAKYMLDALKSIQDDEVSVQFSGEIRPFIITPIESDEITQLIVPIRTY</sequence>
<evidence type="ECO:0000256" key="2">
    <source>
        <dbReference type="ARBA" id="ARBA00004496"/>
    </source>
</evidence>
<dbReference type="GO" id="GO:0009360">
    <property type="term" value="C:DNA polymerase III complex"/>
    <property type="evidence" value="ECO:0007669"/>
    <property type="project" value="InterPro"/>
</dbReference>
<evidence type="ECO:0000313" key="16">
    <source>
        <dbReference type="EMBL" id="SEV92669.1"/>
    </source>
</evidence>
<dbReference type="PANTHER" id="PTHR30478">
    <property type="entry name" value="DNA POLYMERASE III SUBUNIT BETA"/>
    <property type="match status" value="1"/>
</dbReference>
<evidence type="ECO:0000256" key="4">
    <source>
        <dbReference type="ARBA" id="ARBA00011400"/>
    </source>
</evidence>
<evidence type="ECO:0000259" key="14">
    <source>
        <dbReference type="Pfam" id="PF02767"/>
    </source>
</evidence>
<protein>
    <recommendedName>
        <fullName evidence="5 12">Beta sliding clamp</fullName>
    </recommendedName>
</protein>
<reference evidence="16 17" key="1">
    <citation type="submission" date="2016-10" db="EMBL/GenBank/DDBJ databases">
        <authorList>
            <person name="Varghese N."/>
            <person name="Submissions S."/>
        </authorList>
    </citation>
    <scope>NUCLEOTIDE SEQUENCE [LARGE SCALE GENOMIC DNA]</scope>
    <source>
        <strain evidence="16 17">IBRC-M10081</strain>
    </source>
</reference>
<dbReference type="PANTHER" id="PTHR30478:SF0">
    <property type="entry name" value="BETA SLIDING CLAMP"/>
    <property type="match status" value="1"/>
</dbReference>
<dbReference type="Proteomes" id="UP000243605">
    <property type="component" value="Unassembled WGS sequence"/>
</dbReference>
<dbReference type="InterPro" id="IPR022634">
    <property type="entry name" value="DNA_polIII_beta_N"/>
</dbReference>
<keyword evidence="8 12" id="KW-0548">Nucleotidyltransferase</keyword>
<name>A0A662Z2B6_9STAP</name>